<reference evidence="1 2" key="1">
    <citation type="submission" date="2019-12" db="EMBL/GenBank/DDBJ databases">
        <authorList>
            <person name="Zhao J."/>
        </authorList>
    </citation>
    <scope>NUCLEOTIDE SEQUENCE [LARGE SCALE GENOMIC DNA]</scope>
    <source>
        <strain evidence="1 2">S-15</strain>
    </source>
</reference>
<proteinExistence type="predicted"/>
<dbReference type="Proteomes" id="UP000470771">
    <property type="component" value="Unassembled WGS sequence"/>
</dbReference>
<keyword evidence="2" id="KW-1185">Reference proteome</keyword>
<evidence type="ECO:0000313" key="2">
    <source>
        <dbReference type="Proteomes" id="UP000470771"/>
    </source>
</evidence>
<protein>
    <submittedName>
        <fullName evidence="1">Uncharacterized protein</fullName>
    </submittedName>
</protein>
<evidence type="ECO:0000313" key="1">
    <source>
        <dbReference type="EMBL" id="NBG65698.1"/>
    </source>
</evidence>
<comment type="caution">
    <text evidence="1">The sequence shown here is derived from an EMBL/GenBank/DDBJ whole genome shotgun (WGS) entry which is preliminary data.</text>
</comment>
<dbReference type="EMBL" id="WWNE01000005">
    <property type="protein sequence ID" value="NBG65698.1"/>
    <property type="molecule type" value="Genomic_DNA"/>
</dbReference>
<sequence>MSALNQYLFNHTITFQVSTKEIYKKDVQEYEPIKIDVMKKFAVIIGLISLSTFGYAQGQRPDRPQPPSIEERISIAKTELSLTDEQVVQ</sequence>
<dbReference type="RefSeq" id="WP_160632640.1">
    <property type="nucleotide sequence ID" value="NZ_WWNE01000005.1"/>
</dbReference>
<accession>A0A6N9NGD8</accession>
<organism evidence="1 2">
    <name type="scientific">Acidiluteibacter ferrifornacis</name>
    <dbReference type="NCBI Taxonomy" id="2692424"/>
    <lineage>
        <taxon>Bacteria</taxon>
        <taxon>Pseudomonadati</taxon>
        <taxon>Bacteroidota</taxon>
        <taxon>Flavobacteriia</taxon>
        <taxon>Flavobacteriales</taxon>
        <taxon>Cryomorphaceae</taxon>
        <taxon>Acidiluteibacter</taxon>
    </lineage>
</organism>
<gene>
    <name evidence="1" type="ORF">GQN54_06185</name>
</gene>
<name>A0A6N9NGD8_9FLAO</name>
<dbReference type="AlphaFoldDB" id="A0A6N9NGD8"/>